<keyword evidence="2" id="KW-1015">Disulfide bond</keyword>
<dbReference type="EMBL" id="HBIO01030428">
    <property type="protein sequence ID" value="CAE0478441.1"/>
    <property type="molecule type" value="Transcribed_RNA"/>
</dbReference>
<evidence type="ECO:0000256" key="4">
    <source>
        <dbReference type="SAM" id="MobiDB-lite"/>
    </source>
</evidence>
<reference evidence="5" key="1">
    <citation type="submission" date="2021-01" db="EMBL/GenBank/DDBJ databases">
        <authorList>
            <person name="Corre E."/>
            <person name="Pelletier E."/>
            <person name="Niang G."/>
            <person name="Scheremetjew M."/>
            <person name="Finn R."/>
            <person name="Kale V."/>
            <person name="Holt S."/>
            <person name="Cochrane G."/>
            <person name="Meng A."/>
            <person name="Brown T."/>
            <person name="Cohen L."/>
        </authorList>
    </citation>
    <scope>NUCLEOTIDE SEQUENCE</scope>
    <source>
        <strain evidence="5">MM31A-1</strain>
    </source>
</reference>
<dbReference type="Pfam" id="PF08583">
    <property type="entry name" value="Cmc1"/>
    <property type="match status" value="1"/>
</dbReference>
<organism evidence="5">
    <name type="scientific">Chaetoceros debilis</name>
    <dbReference type="NCBI Taxonomy" id="122233"/>
    <lineage>
        <taxon>Eukaryota</taxon>
        <taxon>Sar</taxon>
        <taxon>Stramenopiles</taxon>
        <taxon>Ochrophyta</taxon>
        <taxon>Bacillariophyta</taxon>
        <taxon>Coscinodiscophyceae</taxon>
        <taxon>Chaetocerotophycidae</taxon>
        <taxon>Chaetocerotales</taxon>
        <taxon>Chaetocerotaceae</taxon>
        <taxon>Chaetoceros</taxon>
    </lineage>
</organism>
<keyword evidence="3" id="KW-0496">Mitochondrion</keyword>
<feature type="compositionally biased region" description="Basic and acidic residues" evidence="4">
    <location>
        <begin position="96"/>
        <end position="107"/>
    </location>
</feature>
<accession>A0A7S3QIY3</accession>
<name>A0A7S3QIY3_9STRA</name>
<dbReference type="AlphaFoldDB" id="A0A7S3QIY3"/>
<proteinExistence type="inferred from homology"/>
<comment type="subcellular location">
    <subcellularLocation>
        <location evidence="3">Mitochondrion</location>
    </subcellularLocation>
</comment>
<evidence type="ECO:0000256" key="1">
    <source>
        <dbReference type="ARBA" id="ARBA00007347"/>
    </source>
</evidence>
<evidence type="ECO:0000256" key="3">
    <source>
        <dbReference type="RuleBase" id="RU364104"/>
    </source>
</evidence>
<gene>
    <name evidence="5" type="ORF">CDEB00056_LOCUS23294</name>
</gene>
<protein>
    <recommendedName>
        <fullName evidence="3">COX assembly mitochondrial protein</fullName>
    </recommendedName>
</protein>
<comment type="similarity">
    <text evidence="1 3">Belongs to the CMC family.</text>
</comment>
<evidence type="ECO:0000313" key="5">
    <source>
        <dbReference type="EMBL" id="CAE0478441.1"/>
    </source>
</evidence>
<sequence>MHPPLDRPHPMCQSQIDALRTCHATTSKLKFWACNEVKFQMDACFKEEKQELLKQMNSDFEEKREREDVALREAMGKTQTFEEFLKTDKTYLKDLKDMKDNPSETARKYKQTANS</sequence>
<dbReference type="InterPro" id="IPR013892">
    <property type="entry name" value="Cyt_c_biogenesis_Cmc1-like"/>
</dbReference>
<dbReference type="GO" id="GO:0005739">
    <property type="term" value="C:mitochondrion"/>
    <property type="evidence" value="ECO:0007669"/>
    <property type="project" value="UniProtKB-SubCell"/>
</dbReference>
<feature type="region of interest" description="Disordered" evidence="4">
    <location>
        <begin position="96"/>
        <end position="115"/>
    </location>
</feature>
<evidence type="ECO:0000256" key="2">
    <source>
        <dbReference type="ARBA" id="ARBA00023157"/>
    </source>
</evidence>